<dbReference type="InterPro" id="IPR029493">
    <property type="entry name" value="RecD2-like_HHH"/>
</dbReference>
<sequence length="668" mass="71675">MTVPRSRPAISRPSRAGEEKGARVCAPLALAPSLDRARGHDVVGLAGQAPNQRTLVRHLAESPTFQGIGYARAAKLADRFGAELPRLLADGDPEPFVEILGHPGAQVLVAAWREDLARNDIVVWLDELGLDPRLAGKILKLWGAEAAVRLRANPYLLMALAGWREVDLAARRLGIAQDHKQRLVGAVEAVLYEALHRQDTWVSKQVLDRQVAKLLGSQALAERAIVAAQELGAAVNCGNGWQPAGASMMERYLAKRLEAMLADDEIDDLMVRRIDGASVDRWLDDAKRGRGVELNSEQEAAVHLALRQRFGLVVGGAGVGKTTVLRAICDAAEMFGRAVHLMALAGRAAVRMREATHRPASTIAAFLKGAEARTIALGPESLVIIDESSMLDLPTFYRLLRALPVGASLLLVGDEAQLGPIGFGLTFHAFVGVASIPCVRLTQIYRQSDASGIPTVSAAVRRGRLPSLRADLTSDHGVVLVPTISQPTSDEIIDVVTSLGGFADDLRVLTPLRAGDVGVATLNARFHALAASKQSASRAESYIVGEPIIFGRNDYQRDLRNGSLGVVSHVEGAAIVVDFDGVPHRFSLGGPAEDIALAYAVTVHKAQGSQFRTVVIPVTESRLMDRSLIYTAITRATERAILVGCRETLEKAVAVDGAANRRLIGLRR</sequence>
<reference evidence="5" key="1">
    <citation type="journal article" date="2019" name="Int. J. Syst. Evol. Microbiol.">
        <title>The Global Catalogue of Microorganisms (GCM) 10K type strain sequencing project: providing services to taxonomists for standard genome sequencing and annotation.</title>
        <authorList>
            <consortium name="The Broad Institute Genomics Platform"/>
            <consortium name="The Broad Institute Genome Sequencing Center for Infectious Disease"/>
            <person name="Wu L."/>
            <person name="Ma J."/>
        </authorList>
    </citation>
    <scope>NUCLEOTIDE SEQUENCE [LARGE SCALE GENOMIC DNA]</scope>
    <source>
        <strain evidence="5">CCUG 43117</strain>
    </source>
</reference>
<keyword evidence="1" id="KW-0547">Nucleotide-binding</keyword>
<keyword evidence="5" id="KW-1185">Reference proteome</keyword>
<dbReference type="InterPro" id="IPR050534">
    <property type="entry name" value="Coronavir_polyprotein_1ab"/>
</dbReference>
<gene>
    <name evidence="4" type="ORF">ACFPN9_29535</name>
</gene>
<evidence type="ECO:0000313" key="4">
    <source>
        <dbReference type="EMBL" id="MFC5509361.1"/>
    </source>
</evidence>
<dbReference type="RefSeq" id="WP_377818097.1">
    <property type="nucleotide sequence ID" value="NZ_JBHSLU010000161.1"/>
</dbReference>
<dbReference type="CDD" id="cd18809">
    <property type="entry name" value="SF1_C_RecD"/>
    <property type="match status" value="1"/>
</dbReference>
<dbReference type="Gene3D" id="1.10.10.2220">
    <property type="match status" value="1"/>
</dbReference>
<keyword evidence="2" id="KW-0067">ATP-binding</keyword>
<proteinExistence type="predicted"/>
<evidence type="ECO:0000259" key="3">
    <source>
        <dbReference type="SMART" id="SM00382"/>
    </source>
</evidence>
<dbReference type="PANTHER" id="PTHR43788:SF6">
    <property type="entry name" value="DNA HELICASE B"/>
    <property type="match status" value="1"/>
</dbReference>
<dbReference type="InterPro" id="IPR027417">
    <property type="entry name" value="P-loop_NTPase"/>
</dbReference>
<evidence type="ECO:0000256" key="1">
    <source>
        <dbReference type="ARBA" id="ARBA00022741"/>
    </source>
</evidence>
<accession>A0ABW0P9N9</accession>
<dbReference type="Pfam" id="PF13604">
    <property type="entry name" value="AAA_30"/>
    <property type="match status" value="1"/>
</dbReference>
<evidence type="ECO:0000256" key="2">
    <source>
        <dbReference type="ARBA" id="ARBA00022840"/>
    </source>
</evidence>
<dbReference type="InterPro" id="IPR003593">
    <property type="entry name" value="AAA+_ATPase"/>
</dbReference>
<feature type="domain" description="AAA+ ATPase" evidence="3">
    <location>
        <begin position="307"/>
        <end position="499"/>
    </location>
</feature>
<protein>
    <submittedName>
        <fullName evidence="4">ATP-dependent RecD-like DNA helicase</fullName>
    </submittedName>
</protein>
<dbReference type="EMBL" id="JBHSLU010000161">
    <property type="protein sequence ID" value="MFC5509361.1"/>
    <property type="molecule type" value="Genomic_DNA"/>
</dbReference>
<evidence type="ECO:0000313" key="5">
    <source>
        <dbReference type="Proteomes" id="UP001596060"/>
    </source>
</evidence>
<comment type="caution">
    <text evidence="4">The sequence shown here is derived from an EMBL/GenBank/DDBJ whole genome shotgun (WGS) entry which is preliminary data.</text>
</comment>
<dbReference type="Pfam" id="PF13538">
    <property type="entry name" value="UvrD_C_2"/>
    <property type="match status" value="1"/>
</dbReference>
<dbReference type="SMART" id="SM00382">
    <property type="entry name" value="AAA"/>
    <property type="match status" value="1"/>
</dbReference>
<dbReference type="Proteomes" id="UP001596060">
    <property type="component" value="Unassembled WGS sequence"/>
</dbReference>
<dbReference type="SUPFAM" id="SSF52540">
    <property type="entry name" value="P-loop containing nucleoside triphosphate hydrolases"/>
    <property type="match status" value="2"/>
</dbReference>
<dbReference type="CDD" id="cd17933">
    <property type="entry name" value="DEXSc_RecD-like"/>
    <property type="match status" value="1"/>
</dbReference>
<dbReference type="PANTHER" id="PTHR43788">
    <property type="entry name" value="DNA2/NAM7 HELICASE FAMILY MEMBER"/>
    <property type="match status" value="1"/>
</dbReference>
<organism evidence="4 5">
    <name type="scientific">Bosea massiliensis</name>
    <dbReference type="NCBI Taxonomy" id="151419"/>
    <lineage>
        <taxon>Bacteria</taxon>
        <taxon>Pseudomonadati</taxon>
        <taxon>Pseudomonadota</taxon>
        <taxon>Alphaproteobacteria</taxon>
        <taxon>Hyphomicrobiales</taxon>
        <taxon>Boseaceae</taxon>
        <taxon>Bosea</taxon>
    </lineage>
</organism>
<dbReference type="InterPro" id="IPR027785">
    <property type="entry name" value="UvrD-like_helicase_C"/>
</dbReference>
<name>A0ABW0P9N9_9HYPH</name>
<dbReference type="Gene3D" id="3.40.50.300">
    <property type="entry name" value="P-loop containing nucleotide triphosphate hydrolases"/>
    <property type="match status" value="2"/>
</dbReference>
<dbReference type="Pfam" id="PF14490">
    <property type="entry name" value="HHH_RecD2"/>
    <property type="match status" value="1"/>
</dbReference>
<dbReference type="Gene3D" id="2.30.30.940">
    <property type="match status" value="1"/>
</dbReference>